<dbReference type="Pfam" id="PF13545">
    <property type="entry name" value="HTH_Crp_2"/>
    <property type="match status" value="1"/>
</dbReference>
<reference evidence="2" key="2">
    <citation type="submission" date="2021-09" db="EMBL/GenBank/DDBJ databases">
        <authorList>
            <person name="Gilroy R."/>
        </authorList>
    </citation>
    <scope>NUCLEOTIDE SEQUENCE</scope>
    <source>
        <strain evidence="2">ChiHjej13B12-14962</strain>
    </source>
</reference>
<dbReference type="InterPro" id="IPR014710">
    <property type="entry name" value="RmlC-like_jellyroll"/>
</dbReference>
<gene>
    <name evidence="2" type="ORF">K8V32_05855</name>
</gene>
<dbReference type="AlphaFoldDB" id="A0A921K784"/>
<dbReference type="RefSeq" id="WP_303904319.1">
    <property type="nucleotide sequence ID" value="NZ_DYXC01000070.1"/>
</dbReference>
<evidence type="ECO:0000259" key="1">
    <source>
        <dbReference type="Pfam" id="PF13545"/>
    </source>
</evidence>
<accession>A0A921K784</accession>
<comment type="caution">
    <text evidence="2">The sequence shown here is derived from an EMBL/GenBank/DDBJ whole genome shotgun (WGS) entry which is preliminary data.</text>
</comment>
<dbReference type="GO" id="GO:0003677">
    <property type="term" value="F:DNA binding"/>
    <property type="evidence" value="ECO:0007669"/>
    <property type="project" value="InterPro"/>
</dbReference>
<dbReference type="EMBL" id="DYXC01000070">
    <property type="protein sequence ID" value="HJF14317.1"/>
    <property type="molecule type" value="Genomic_DNA"/>
</dbReference>
<protein>
    <submittedName>
        <fullName evidence="2">Helix-turn-helix domain-containing protein</fullName>
    </submittedName>
</protein>
<reference evidence="2" key="1">
    <citation type="journal article" date="2021" name="PeerJ">
        <title>Extensive microbial diversity within the chicken gut microbiome revealed by metagenomics and culture.</title>
        <authorList>
            <person name="Gilroy R."/>
            <person name="Ravi A."/>
            <person name="Getino M."/>
            <person name="Pursley I."/>
            <person name="Horton D.L."/>
            <person name="Alikhan N.F."/>
            <person name="Baker D."/>
            <person name="Gharbi K."/>
            <person name="Hall N."/>
            <person name="Watson M."/>
            <person name="Adriaenssens E.M."/>
            <person name="Foster-Nyarko E."/>
            <person name="Jarju S."/>
            <person name="Secka A."/>
            <person name="Antonio M."/>
            <person name="Oren A."/>
            <person name="Chaudhuri R.R."/>
            <person name="La Ragione R."/>
            <person name="Hildebrand F."/>
            <person name="Pallen M.J."/>
        </authorList>
    </citation>
    <scope>NUCLEOTIDE SEQUENCE</scope>
    <source>
        <strain evidence="2">ChiHjej13B12-14962</strain>
    </source>
</reference>
<dbReference type="GO" id="GO:0006355">
    <property type="term" value="P:regulation of DNA-templated transcription"/>
    <property type="evidence" value="ECO:0007669"/>
    <property type="project" value="InterPro"/>
</dbReference>
<feature type="domain" description="HTH crp-type" evidence="1">
    <location>
        <begin position="98"/>
        <end position="159"/>
    </location>
</feature>
<organism evidence="2 3">
    <name type="scientific">Enteractinococcus helveticum</name>
    <dbReference type="NCBI Taxonomy" id="1837282"/>
    <lineage>
        <taxon>Bacteria</taxon>
        <taxon>Bacillati</taxon>
        <taxon>Actinomycetota</taxon>
        <taxon>Actinomycetes</taxon>
        <taxon>Micrococcales</taxon>
        <taxon>Micrococcaceae</taxon>
    </lineage>
</organism>
<evidence type="ECO:0000313" key="3">
    <source>
        <dbReference type="Proteomes" id="UP000703315"/>
    </source>
</evidence>
<dbReference type="InterPro" id="IPR036390">
    <property type="entry name" value="WH_DNA-bd_sf"/>
</dbReference>
<dbReference type="SUPFAM" id="SSF46785">
    <property type="entry name" value="Winged helix' DNA-binding domain"/>
    <property type="match status" value="1"/>
</dbReference>
<dbReference type="Proteomes" id="UP000703315">
    <property type="component" value="Unassembled WGS sequence"/>
</dbReference>
<dbReference type="InterPro" id="IPR012318">
    <property type="entry name" value="HTH_CRP"/>
</dbReference>
<name>A0A921K784_9MICC</name>
<dbReference type="Gene3D" id="2.60.120.10">
    <property type="entry name" value="Jelly Rolls"/>
    <property type="match status" value="1"/>
</dbReference>
<sequence>MHTTVKRTLVDIIQADDLFGDGWQSPRIASYNGPDERSIIAATSGSALYFAPAKLAMRQSSVSLCPSCDRKSGSRCKRNRNANIRKSNATHHRSLRKRLGSYLLTEALRHQQTTFVLPISRTTLVEYLHVDRAALSRELSSMRDDGLIDYWRYALNIQNLSDAEVFPK</sequence>
<evidence type="ECO:0000313" key="2">
    <source>
        <dbReference type="EMBL" id="HJF14317.1"/>
    </source>
</evidence>
<proteinExistence type="predicted"/>